<keyword evidence="1" id="KW-0805">Transcription regulation</keyword>
<evidence type="ECO:0000313" key="5">
    <source>
        <dbReference type="EMBL" id="MCS5716563.1"/>
    </source>
</evidence>
<dbReference type="Pfam" id="PF12802">
    <property type="entry name" value="MarR_2"/>
    <property type="match status" value="1"/>
</dbReference>
<evidence type="ECO:0000313" key="6">
    <source>
        <dbReference type="Proteomes" id="UP001165584"/>
    </source>
</evidence>
<dbReference type="InterPro" id="IPR000835">
    <property type="entry name" value="HTH_MarR-typ"/>
</dbReference>
<protein>
    <submittedName>
        <fullName evidence="5">MarR family winged helix-turn-helix transcriptional regulator</fullName>
    </submittedName>
</protein>
<keyword evidence="6" id="KW-1185">Reference proteome</keyword>
<dbReference type="InterPro" id="IPR036390">
    <property type="entry name" value="WH_DNA-bd_sf"/>
</dbReference>
<gene>
    <name evidence="5" type="ORF">N1027_00245</name>
</gene>
<dbReference type="InterPro" id="IPR023187">
    <property type="entry name" value="Tscrpt_reg_MarR-type_CS"/>
</dbReference>
<name>A0ABT2GK19_9MICO</name>
<dbReference type="InterPro" id="IPR036388">
    <property type="entry name" value="WH-like_DNA-bd_sf"/>
</dbReference>
<dbReference type="InterPro" id="IPR039422">
    <property type="entry name" value="MarR/SlyA-like"/>
</dbReference>
<evidence type="ECO:0000256" key="2">
    <source>
        <dbReference type="ARBA" id="ARBA00023125"/>
    </source>
</evidence>
<dbReference type="SMART" id="SM00347">
    <property type="entry name" value="HTH_MARR"/>
    <property type="match status" value="1"/>
</dbReference>
<sequence>MASKSASDDLVQCFDDLVRVETRLYNAVGETLRREHGIVAAQYEILRYFSDHPESRIADVATNFAAGVGAISKGVDRLAARGLVDRRPNPADGRSMLVFLTDAGAALLAAADVTFRRRLAELVAQTVDDDQVETVTALLHTLRARLERDRLGMPVG</sequence>
<dbReference type="PROSITE" id="PS50995">
    <property type="entry name" value="HTH_MARR_2"/>
    <property type="match status" value="1"/>
</dbReference>
<accession>A0ABT2GK19</accession>
<dbReference type="Gene3D" id="1.10.10.10">
    <property type="entry name" value="Winged helix-like DNA-binding domain superfamily/Winged helix DNA-binding domain"/>
    <property type="match status" value="1"/>
</dbReference>
<dbReference type="EMBL" id="JANLCM010000001">
    <property type="protein sequence ID" value="MCS5716563.1"/>
    <property type="molecule type" value="Genomic_DNA"/>
</dbReference>
<dbReference type="PANTHER" id="PTHR33164:SF43">
    <property type="entry name" value="HTH-TYPE TRANSCRIPTIONAL REPRESSOR YETL"/>
    <property type="match status" value="1"/>
</dbReference>
<comment type="caution">
    <text evidence="5">The sequence shown here is derived from an EMBL/GenBank/DDBJ whole genome shotgun (WGS) entry which is preliminary data.</text>
</comment>
<feature type="domain" description="HTH marR-type" evidence="4">
    <location>
        <begin position="7"/>
        <end position="144"/>
    </location>
</feature>
<keyword evidence="2" id="KW-0238">DNA-binding</keyword>
<dbReference type="PANTHER" id="PTHR33164">
    <property type="entry name" value="TRANSCRIPTIONAL REGULATOR, MARR FAMILY"/>
    <property type="match status" value="1"/>
</dbReference>
<dbReference type="SUPFAM" id="SSF46785">
    <property type="entry name" value="Winged helix' DNA-binding domain"/>
    <property type="match status" value="1"/>
</dbReference>
<dbReference type="Proteomes" id="UP001165584">
    <property type="component" value="Unassembled WGS sequence"/>
</dbReference>
<evidence type="ECO:0000259" key="4">
    <source>
        <dbReference type="PROSITE" id="PS50995"/>
    </source>
</evidence>
<dbReference type="RefSeq" id="WP_259503728.1">
    <property type="nucleotide sequence ID" value="NZ_JANLCM010000001.1"/>
</dbReference>
<dbReference type="PROSITE" id="PS01117">
    <property type="entry name" value="HTH_MARR_1"/>
    <property type="match status" value="1"/>
</dbReference>
<evidence type="ECO:0000256" key="3">
    <source>
        <dbReference type="ARBA" id="ARBA00023163"/>
    </source>
</evidence>
<organism evidence="5 6">
    <name type="scientific">Herbiconiux aconitum</name>
    <dbReference type="NCBI Taxonomy" id="2970913"/>
    <lineage>
        <taxon>Bacteria</taxon>
        <taxon>Bacillati</taxon>
        <taxon>Actinomycetota</taxon>
        <taxon>Actinomycetes</taxon>
        <taxon>Micrococcales</taxon>
        <taxon>Microbacteriaceae</taxon>
        <taxon>Herbiconiux</taxon>
    </lineage>
</organism>
<keyword evidence="3" id="KW-0804">Transcription</keyword>
<reference evidence="5" key="1">
    <citation type="submission" date="2022-08" db="EMBL/GenBank/DDBJ databases">
        <authorList>
            <person name="Deng Y."/>
            <person name="Han X.-F."/>
            <person name="Zhang Y.-Q."/>
        </authorList>
    </citation>
    <scope>NUCLEOTIDE SEQUENCE</scope>
    <source>
        <strain evidence="5">CPCC 205763</strain>
    </source>
</reference>
<proteinExistence type="predicted"/>
<evidence type="ECO:0000256" key="1">
    <source>
        <dbReference type="ARBA" id="ARBA00023015"/>
    </source>
</evidence>